<evidence type="ECO:0000256" key="1">
    <source>
        <dbReference type="SAM" id="Coils"/>
    </source>
</evidence>
<reference evidence="2" key="1">
    <citation type="submission" date="2019-11" db="UniProtKB">
        <authorList>
            <consortium name="WormBaseParasite"/>
        </authorList>
    </citation>
    <scope>IDENTIFICATION</scope>
</reference>
<name>A0A5K3G475_MESCO</name>
<accession>A0A5K3G475</accession>
<proteinExistence type="predicted"/>
<organism evidence="2">
    <name type="scientific">Mesocestoides corti</name>
    <name type="common">Flatworm</name>
    <dbReference type="NCBI Taxonomy" id="53468"/>
    <lineage>
        <taxon>Eukaryota</taxon>
        <taxon>Metazoa</taxon>
        <taxon>Spiralia</taxon>
        <taxon>Lophotrochozoa</taxon>
        <taxon>Platyhelminthes</taxon>
        <taxon>Cestoda</taxon>
        <taxon>Eucestoda</taxon>
        <taxon>Cyclophyllidea</taxon>
        <taxon>Mesocestoididae</taxon>
        <taxon>Mesocestoides</taxon>
    </lineage>
</organism>
<dbReference type="WBParaSite" id="MCU_012944-RA">
    <property type="protein sequence ID" value="MCU_012944-RA"/>
    <property type="gene ID" value="MCU_012944"/>
</dbReference>
<sequence>MMVSITKLASSENLEQEIRRLEQEHPHLRTSVDFLNSRLDSTNSADFIEKYGRLIQTWLITAAHVVIPEIVKHKEVK</sequence>
<protein>
    <submittedName>
        <fullName evidence="2">Uncharacterized protein</fullName>
    </submittedName>
</protein>
<evidence type="ECO:0000313" key="2">
    <source>
        <dbReference type="WBParaSite" id="MCU_012944-RA"/>
    </source>
</evidence>
<keyword evidence="1" id="KW-0175">Coiled coil</keyword>
<feature type="coiled-coil region" evidence="1">
    <location>
        <begin position="4"/>
        <end position="31"/>
    </location>
</feature>
<dbReference type="AlphaFoldDB" id="A0A5K3G475"/>